<dbReference type="PANTHER" id="PTHR42941">
    <property type="entry name" value="SLL1037 PROTEIN"/>
    <property type="match status" value="1"/>
</dbReference>
<evidence type="ECO:0000313" key="4">
    <source>
        <dbReference type="Proteomes" id="UP000242310"/>
    </source>
</evidence>
<comment type="caution">
    <text evidence="3">The sequence shown here is derived from an EMBL/GenBank/DDBJ whole genome shotgun (WGS) entry which is preliminary data.</text>
</comment>
<dbReference type="Pfam" id="PF16868">
    <property type="entry name" value="NMT1_3"/>
    <property type="match status" value="1"/>
</dbReference>
<name>A0A2P8HLB4_9BACI</name>
<keyword evidence="4" id="KW-1185">Reference proteome</keyword>
<dbReference type="RefSeq" id="WP_106588332.1">
    <property type="nucleotide sequence ID" value="NZ_PYAV01000005.1"/>
</dbReference>
<dbReference type="InterPro" id="IPR011852">
    <property type="entry name" value="TRAP_TAXI"/>
</dbReference>
<dbReference type="PANTHER" id="PTHR42941:SF1">
    <property type="entry name" value="SLL1037 PROTEIN"/>
    <property type="match status" value="1"/>
</dbReference>
<dbReference type="EMBL" id="PYAV01000005">
    <property type="protein sequence ID" value="PSL47012.1"/>
    <property type="molecule type" value="Genomic_DNA"/>
</dbReference>
<evidence type="ECO:0008006" key="5">
    <source>
        <dbReference type="Google" id="ProtNLM"/>
    </source>
</evidence>
<feature type="chain" id="PRO_5015118550" description="TRAP transporter TAXI family solute receptor" evidence="2">
    <location>
        <begin position="25"/>
        <end position="359"/>
    </location>
</feature>
<reference evidence="3 4" key="1">
    <citation type="submission" date="2018-03" db="EMBL/GenBank/DDBJ databases">
        <title>Genomic Encyclopedia of Type Strains, Phase III (KMG-III): the genomes of soil and plant-associated and newly described type strains.</title>
        <authorList>
            <person name="Whitman W."/>
        </authorList>
    </citation>
    <scope>NUCLEOTIDE SEQUENCE [LARGE SCALE GENOMIC DNA]</scope>
    <source>
        <strain evidence="3 4">CGMCC 1.07653</strain>
    </source>
</reference>
<accession>A0A2P8HLB4</accession>
<protein>
    <recommendedName>
        <fullName evidence="5">TRAP transporter TAXI family solute receptor</fullName>
    </recommendedName>
</protein>
<dbReference type="NCBIfam" id="TIGR02122">
    <property type="entry name" value="TRAP_TAXI"/>
    <property type="match status" value="1"/>
</dbReference>
<feature type="signal peptide" evidence="2">
    <location>
        <begin position="1"/>
        <end position="24"/>
    </location>
</feature>
<proteinExistence type="predicted"/>
<sequence>MKKFLRYGMLTAATSALIFTTACGDEEAGGDEASGADEGSEESAGEDGGSADVDYQDYPDNVVLGTASQGGTYYIYGGGLGSLLESQLDVTANVEVTGGPVHNMQLTEAGDQDLGMITYGPGYEGVTGTGEWTGGEAHEDVRVTFPMYDTPFHWWSLEGSGIESVDDLDGERAGVGPAGGTSGTYLPLIHDALGLDVDNVEAGASDMASQQMDGQLDAIGFAAGIPISAVTEVESQEDITFFGVDGEQRDQIIEEYPFFDEFTIPADTYDQLDEDLETVAMFNFGVVHKEANEEFVYDMVKAYHENQDTMIDTHAAAEEADIEAITENEDLPMHPGALRYYEEEGVELPDEVYPEEWEG</sequence>
<feature type="region of interest" description="Disordered" evidence="1">
    <location>
        <begin position="27"/>
        <end position="52"/>
    </location>
</feature>
<gene>
    <name evidence="3" type="ORF">B0H94_105167</name>
</gene>
<dbReference type="OrthoDB" id="9776669at2"/>
<dbReference type="Proteomes" id="UP000242310">
    <property type="component" value="Unassembled WGS sequence"/>
</dbReference>
<dbReference type="SUPFAM" id="SSF53850">
    <property type="entry name" value="Periplasmic binding protein-like II"/>
    <property type="match status" value="1"/>
</dbReference>
<evidence type="ECO:0000313" key="3">
    <source>
        <dbReference type="EMBL" id="PSL47012.1"/>
    </source>
</evidence>
<evidence type="ECO:0000256" key="2">
    <source>
        <dbReference type="SAM" id="SignalP"/>
    </source>
</evidence>
<feature type="compositionally biased region" description="Acidic residues" evidence="1">
    <location>
        <begin position="27"/>
        <end position="45"/>
    </location>
</feature>
<evidence type="ECO:0000256" key="1">
    <source>
        <dbReference type="SAM" id="MobiDB-lite"/>
    </source>
</evidence>
<dbReference type="AlphaFoldDB" id="A0A2P8HLB4"/>
<keyword evidence="2" id="KW-0732">Signal</keyword>
<organism evidence="3 4">
    <name type="scientific">Salsuginibacillus halophilus</name>
    <dbReference type="NCBI Taxonomy" id="517424"/>
    <lineage>
        <taxon>Bacteria</taxon>
        <taxon>Bacillati</taxon>
        <taxon>Bacillota</taxon>
        <taxon>Bacilli</taxon>
        <taxon>Bacillales</taxon>
        <taxon>Bacillaceae</taxon>
        <taxon>Salsuginibacillus</taxon>
    </lineage>
</organism>
<dbReference type="Gene3D" id="3.40.190.10">
    <property type="entry name" value="Periplasmic binding protein-like II"/>
    <property type="match status" value="2"/>
</dbReference>
<dbReference type="PROSITE" id="PS51257">
    <property type="entry name" value="PROKAR_LIPOPROTEIN"/>
    <property type="match status" value="1"/>
</dbReference>